<dbReference type="InterPro" id="IPR029058">
    <property type="entry name" value="AB_hydrolase_fold"/>
</dbReference>
<dbReference type="InterPro" id="IPR002925">
    <property type="entry name" value="Dienelactn_hydro"/>
</dbReference>
<reference evidence="2" key="1">
    <citation type="submission" date="2018-05" db="EMBL/GenBank/DDBJ databases">
        <authorList>
            <person name="Lanie J.A."/>
            <person name="Ng W.-L."/>
            <person name="Kazmierczak K.M."/>
            <person name="Andrzejewski T.M."/>
            <person name="Davidsen T.M."/>
            <person name="Wayne K.J."/>
            <person name="Tettelin H."/>
            <person name="Glass J.I."/>
            <person name="Rusch D."/>
            <person name="Podicherti R."/>
            <person name="Tsui H.-C.T."/>
            <person name="Winkler M.E."/>
        </authorList>
    </citation>
    <scope>NUCLEOTIDE SEQUENCE</scope>
</reference>
<feature type="non-terminal residue" evidence="2">
    <location>
        <position position="209"/>
    </location>
</feature>
<gene>
    <name evidence="2" type="ORF">METZ01_LOCUS223355</name>
</gene>
<dbReference type="PANTHER" id="PTHR22946">
    <property type="entry name" value="DIENELACTONE HYDROLASE DOMAIN-CONTAINING PROTEIN-RELATED"/>
    <property type="match status" value="1"/>
</dbReference>
<protein>
    <recommendedName>
        <fullName evidence="1">Dienelactone hydrolase domain-containing protein</fullName>
    </recommendedName>
</protein>
<proteinExistence type="predicted"/>
<dbReference type="EMBL" id="UINC01053687">
    <property type="protein sequence ID" value="SVB70501.1"/>
    <property type="molecule type" value="Genomic_DNA"/>
</dbReference>
<evidence type="ECO:0000313" key="2">
    <source>
        <dbReference type="EMBL" id="SVB70501.1"/>
    </source>
</evidence>
<dbReference type="SUPFAM" id="SSF53474">
    <property type="entry name" value="alpha/beta-Hydrolases"/>
    <property type="match status" value="1"/>
</dbReference>
<evidence type="ECO:0000259" key="1">
    <source>
        <dbReference type="Pfam" id="PF01738"/>
    </source>
</evidence>
<dbReference type="GO" id="GO:0016787">
    <property type="term" value="F:hydrolase activity"/>
    <property type="evidence" value="ECO:0007669"/>
    <property type="project" value="InterPro"/>
</dbReference>
<dbReference type="AlphaFoldDB" id="A0A382G8I3"/>
<dbReference type="Gene3D" id="3.40.50.1820">
    <property type="entry name" value="alpha/beta hydrolase"/>
    <property type="match status" value="1"/>
</dbReference>
<organism evidence="2">
    <name type="scientific">marine metagenome</name>
    <dbReference type="NCBI Taxonomy" id="408172"/>
    <lineage>
        <taxon>unclassified sequences</taxon>
        <taxon>metagenomes</taxon>
        <taxon>ecological metagenomes</taxon>
    </lineage>
</organism>
<name>A0A382G8I3_9ZZZZ</name>
<dbReference type="PROSITE" id="PS51257">
    <property type="entry name" value="PROKAR_LIPOPROTEIN"/>
    <property type="match status" value="1"/>
</dbReference>
<dbReference type="InterPro" id="IPR050261">
    <property type="entry name" value="FrsA_esterase"/>
</dbReference>
<accession>A0A382G8I3</accession>
<feature type="domain" description="Dienelactone hydrolase" evidence="1">
    <location>
        <begin position="39"/>
        <end position="208"/>
    </location>
</feature>
<dbReference type="Pfam" id="PF01738">
    <property type="entry name" value="DLH"/>
    <property type="match status" value="1"/>
</dbReference>
<sequence length="209" mass="22765">MKTFLQLVFLSILSFACVAHEEIQTQEIDYTQNGTTLKGYLAYDGAIKGKRPGILVVHEWWGHNEHARNRARMLAEIGYTALAVDMYGNGKMADHPKKAGEFMNAAFKDWKTSQARFNKAKEVLQAHKTVDPKQIGAIGFCFGGAVSIRMARGGADLDGIVAFHSALPLEPAITNMKASVLVINGSEDSFLKPESVGSFSSQMVAGNVD</sequence>
<dbReference type="PANTHER" id="PTHR22946:SF0">
    <property type="entry name" value="DIENELACTONE HYDROLASE DOMAIN-CONTAINING PROTEIN"/>
    <property type="match status" value="1"/>
</dbReference>